<dbReference type="Pfam" id="PF01740">
    <property type="entry name" value="STAS"/>
    <property type="match status" value="1"/>
</dbReference>
<dbReference type="InterPro" id="IPR003658">
    <property type="entry name" value="Anti-sigma_ant"/>
</dbReference>
<proteinExistence type="inferred from homology"/>
<dbReference type="EMBL" id="CP108195">
    <property type="protein sequence ID" value="WTS16743.1"/>
    <property type="molecule type" value="Genomic_DNA"/>
</dbReference>
<evidence type="ECO:0000256" key="1">
    <source>
        <dbReference type="ARBA" id="ARBA00009013"/>
    </source>
</evidence>
<dbReference type="Gene3D" id="3.30.750.24">
    <property type="entry name" value="STAS domain"/>
    <property type="match status" value="1"/>
</dbReference>
<evidence type="ECO:0000259" key="3">
    <source>
        <dbReference type="PROSITE" id="PS50801"/>
    </source>
</evidence>
<dbReference type="PANTHER" id="PTHR33495:SF2">
    <property type="entry name" value="ANTI-SIGMA FACTOR ANTAGONIST TM_1081-RELATED"/>
    <property type="match status" value="1"/>
</dbReference>
<accession>A0AAU1UFR2</accession>
<evidence type="ECO:0000256" key="2">
    <source>
        <dbReference type="RuleBase" id="RU003749"/>
    </source>
</evidence>
<organism evidence="4">
    <name type="scientific">Streptomyces sp. NBC_00119</name>
    <dbReference type="NCBI Taxonomy" id="2975659"/>
    <lineage>
        <taxon>Bacteria</taxon>
        <taxon>Bacillati</taxon>
        <taxon>Actinomycetota</taxon>
        <taxon>Actinomycetes</taxon>
        <taxon>Kitasatosporales</taxon>
        <taxon>Streptomycetaceae</taxon>
        <taxon>Streptomyces</taxon>
    </lineage>
</organism>
<name>A0AAU1UFR2_9ACTN</name>
<dbReference type="GO" id="GO:0043856">
    <property type="term" value="F:anti-sigma factor antagonist activity"/>
    <property type="evidence" value="ECO:0007669"/>
    <property type="project" value="InterPro"/>
</dbReference>
<dbReference type="PROSITE" id="PS50801">
    <property type="entry name" value="STAS"/>
    <property type="match status" value="1"/>
</dbReference>
<evidence type="ECO:0000313" key="4">
    <source>
        <dbReference type="EMBL" id="WTS16743.1"/>
    </source>
</evidence>
<dbReference type="AlphaFoldDB" id="A0AAU1UFR2"/>
<dbReference type="InterPro" id="IPR036513">
    <property type="entry name" value="STAS_dom_sf"/>
</dbReference>
<feature type="domain" description="STAS" evidence="3">
    <location>
        <begin position="16"/>
        <end position="125"/>
    </location>
</feature>
<dbReference type="InterPro" id="IPR002645">
    <property type="entry name" value="STAS_dom"/>
</dbReference>
<dbReference type="SUPFAM" id="SSF52091">
    <property type="entry name" value="SpoIIaa-like"/>
    <property type="match status" value="1"/>
</dbReference>
<sequence>MRQGEHRDGGTDAPPGPPVAYETGDCVVVELRGEVDIVTLQGSVALLETVAAGPATTVVIDLTRTTFLDCSGLTLLLRTRRRVESRGGHLRLVCDQPMTLRLLEVTGLLPLFAPAPTVEAATRQD</sequence>
<dbReference type="PANTHER" id="PTHR33495">
    <property type="entry name" value="ANTI-SIGMA FACTOR ANTAGONIST TM_1081-RELATED-RELATED"/>
    <property type="match status" value="1"/>
</dbReference>
<comment type="similarity">
    <text evidence="1 2">Belongs to the anti-sigma-factor antagonist family.</text>
</comment>
<protein>
    <recommendedName>
        <fullName evidence="2">Anti-sigma factor antagonist</fullName>
    </recommendedName>
</protein>
<dbReference type="CDD" id="cd07043">
    <property type="entry name" value="STAS_anti-anti-sigma_factors"/>
    <property type="match status" value="1"/>
</dbReference>
<reference evidence="4" key="1">
    <citation type="submission" date="2022-10" db="EMBL/GenBank/DDBJ databases">
        <title>The complete genomes of actinobacterial strains from the NBC collection.</title>
        <authorList>
            <person name="Joergensen T.S."/>
            <person name="Alvarez Arevalo M."/>
            <person name="Sterndorff E.B."/>
            <person name="Faurdal D."/>
            <person name="Vuksanovic O."/>
            <person name="Mourched A.-S."/>
            <person name="Charusanti P."/>
            <person name="Shaw S."/>
            <person name="Blin K."/>
            <person name="Weber T."/>
        </authorList>
    </citation>
    <scope>NUCLEOTIDE SEQUENCE</scope>
    <source>
        <strain evidence="4">NBC_00119</strain>
    </source>
</reference>
<gene>
    <name evidence="4" type="ORF">OHU69_40235</name>
</gene>
<dbReference type="NCBIfam" id="TIGR00377">
    <property type="entry name" value="ant_ant_sig"/>
    <property type="match status" value="1"/>
</dbReference>